<gene>
    <name evidence="1" type="ORF">HMPREF0083_04627</name>
</gene>
<keyword evidence="2" id="KW-1185">Reference proteome</keyword>
<accession>U1WFJ0</accession>
<organism evidence="1 2">
    <name type="scientific">Aneurinibacillus aneurinilyticus ATCC 12856</name>
    <dbReference type="NCBI Taxonomy" id="649747"/>
    <lineage>
        <taxon>Bacteria</taxon>
        <taxon>Bacillati</taxon>
        <taxon>Bacillota</taxon>
        <taxon>Bacilli</taxon>
        <taxon>Bacillales</taxon>
        <taxon>Paenibacillaceae</taxon>
        <taxon>Aneurinibacillus group</taxon>
        <taxon>Aneurinibacillus</taxon>
    </lineage>
</organism>
<evidence type="ECO:0000313" key="2">
    <source>
        <dbReference type="Proteomes" id="UP000016511"/>
    </source>
</evidence>
<dbReference type="AlphaFoldDB" id="U1WFJ0"/>
<dbReference type="Proteomes" id="UP000016511">
    <property type="component" value="Unassembled WGS sequence"/>
</dbReference>
<evidence type="ECO:0000313" key="1">
    <source>
        <dbReference type="EMBL" id="ERI07294.1"/>
    </source>
</evidence>
<protein>
    <submittedName>
        <fullName evidence="1">Uncharacterized protein</fullName>
    </submittedName>
</protein>
<dbReference type="PATRIC" id="fig|649747.3.peg.4168"/>
<name>U1WFJ0_ANEAE</name>
<sequence>MEEGQTVPNGAVALTLADALHYTLQHMKIHRILELLSRKNDKIMQK</sequence>
<dbReference type="EMBL" id="AWSJ01000284">
    <property type="protein sequence ID" value="ERI07294.1"/>
    <property type="molecule type" value="Genomic_DNA"/>
</dbReference>
<proteinExistence type="predicted"/>
<dbReference type="STRING" id="649747.HMPREF0083_04627"/>
<reference evidence="1 2" key="1">
    <citation type="submission" date="2013-08" db="EMBL/GenBank/DDBJ databases">
        <authorList>
            <person name="Weinstock G."/>
            <person name="Sodergren E."/>
            <person name="Wylie T."/>
            <person name="Fulton L."/>
            <person name="Fulton R."/>
            <person name="Fronick C."/>
            <person name="O'Laughlin M."/>
            <person name="Godfrey J."/>
            <person name="Miner T."/>
            <person name="Herter B."/>
            <person name="Appelbaum E."/>
            <person name="Cordes M."/>
            <person name="Lek S."/>
            <person name="Wollam A."/>
            <person name="Pepin K.H."/>
            <person name="Palsikar V.B."/>
            <person name="Mitreva M."/>
            <person name="Wilson R.K."/>
        </authorList>
    </citation>
    <scope>NUCLEOTIDE SEQUENCE [LARGE SCALE GENOMIC DNA]</scope>
    <source>
        <strain evidence="1 2">ATCC 12856</strain>
    </source>
</reference>
<comment type="caution">
    <text evidence="1">The sequence shown here is derived from an EMBL/GenBank/DDBJ whole genome shotgun (WGS) entry which is preliminary data.</text>
</comment>
<dbReference type="HOGENOM" id="CLU_3179538_0_0_9"/>